<organism evidence="2">
    <name type="scientific">Tanacetum cinerariifolium</name>
    <name type="common">Dalmatian daisy</name>
    <name type="synonym">Chrysanthemum cinerariifolium</name>
    <dbReference type="NCBI Taxonomy" id="118510"/>
    <lineage>
        <taxon>Eukaryota</taxon>
        <taxon>Viridiplantae</taxon>
        <taxon>Streptophyta</taxon>
        <taxon>Embryophyta</taxon>
        <taxon>Tracheophyta</taxon>
        <taxon>Spermatophyta</taxon>
        <taxon>Magnoliopsida</taxon>
        <taxon>eudicotyledons</taxon>
        <taxon>Gunneridae</taxon>
        <taxon>Pentapetalae</taxon>
        <taxon>asterids</taxon>
        <taxon>campanulids</taxon>
        <taxon>Asterales</taxon>
        <taxon>Asteraceae</taxon>
        <taxon>Asteroideae</taxon>
        <taxon>Anthemideae</taxon>
        <taxon>Anthemidinae</taxon>
        <taxon>Tanacetum</taxon>
    </lineage>
</organism>
<gene>
    <name evidence="2" type="ORF">Tci_876291</name>
</gene>
<proteinExistence type="predicted"/>
<name>A0A699T1J8_TANCI</name>
<reference evidence="2" key="1">
    <citation type="journal article" date="2019" name="Sci. Rep.">
        <title>Draft genome of Tanacetum cinerariifolium, the natural source of mosquito coil.</title>
        <authorList>
            <person name="Yamashiro T."/>
            <person name="Shiraishi A."/>
            <person name="Satake H."/>
            <person name="Nakayama K."/>
        </authorList>
    </citation>
    <scope>NUCLEOTIDE SEQUENCE</scope>
</reference>
<feature type="region of interest" description="Disordered" evidence="1">
    <location>
        <begin position="26"/>
        <end position="91"/>
    </location>
</feature>
<feature type="non-terminal residue" evidence="2">
    <location>
        <position position="141"/>
    </location>
</feature>
<dbReference type="EMBL" id="BKCJ011210862">
    <property type="protein sequence ID" value="GFD04322.1"/>
    <property type="molecule type" value="Genomic_DNA"/>
</dbReference>
<dbReference type="AlphaFoldDB" id="A0A699T1J8"/>
<feature type="compositionally biased region" description="Pro residues" evidence="1">
    <location>
        <begin position="46"/>
        <end position="58"/>
    </location>
</feature>
<evidence type="ECO:0000256" key="1">
    <source>
        <dbReference type="SAM" id="MobiDB-lite"/>
    </source>
</evidence>
<sequence length="141" mass="14797">MIVAQPVGEGTTKVNIEDVSTAGVAVEGAASASDDEVPTAVDEPSIPSPHTQPPPPSQDIPSTSQVQPTPPLSLIAQPPSPQHQPHPSQDARILMDLLQNLLDTCTTLTRRGRIIANMNADKDVTLKDVAAVAKDVQDAEI</sequence>
<accession>A0A699T1J8</accession>
<comment type="caution">
    <text evidence="2">The sequence shown here is derived from an EMBL/GenBank/DDBJ whole genome shotgun (WGS) entry which is preliminary data.</text>
</comment>
<evidence type="ECO:0000313" key="2">
    <source>
        <dbReference type="EMBL" id="GFD04322.1"/>
    </source>
</evidence>
<protein>
    <submittedName>
        <fullName evidence="2">Uncharacterized protein</fullName>
    </submittedName>
</protein>